<dbReference type="SUPFAM" id="SSF81383">
    <property type="entry name" value="F-box domain"/>
    <property type="match status" value="1"/>
</dbReference>
<evidence type="ECO:0000313" key="3">
    <source>
        <dbReference type="EMBL" id="KAJ7786579.1"/>
    </source>
</evidence>
<evidence type="ECO:0000313" key="4">
    <source>
        <dbReference type="Proteomes" id="UP001215598"/>
    </source>
</evidence>
<dbReference type="EMBL" id="JARKIB010000001">
    <property type="protein sequence ID" value="KAJ7786579.1"/>
    <property type="molecule type" value="Genomic_DNA"/>
</dbReference>
<evidence type="ECO:0000259" key="2">
    <source>
        <dbReference type="PROSITE" id="PS50181"/>
    </source>
</evidence>
<dbReference type="CDD" id="cd09917">
    <property type="entry name" value="F-box_SF"/>
    <property type="match status" value="1"/>
</dbReference>
<sequence length="689" mass="78948">MSRRATRVQGAPSALASTSAQPIDEDMVDDEDFLDAEPEEEPEFVPKKKARKSAKSTVPTDGEQKLKKVRGRRGSLSSLKEFPLDVLFEVFGLLSPKDLINLARTTKEIRGILMNRSNAFIWKDSRSRVEGLPELPPDLKEPGYASLAFDGHCHKCLTTPVQTVIWIARMRLCKKCLPEEFVAWSTLAAEVELEEELATLVPSFEERHRARRYSWRTSVYYSLSLARKLKEETASYRSEGTLQKKTPEYSEWFKAKSDEMNEMRAHAKLCTAWLETRKSDRTEELDEARRLRREAIVERLTALGWGEEIPHHRAAMANHKLVKQPKELTDRIWKNIEAPLVEFLIDSKKKRLELAHHRIIKERRILASAVYKKFQTFPADTIFPPKHDMISTEPFRTIIEDSPTNPEVKLTEESFDAALLHVPNFSAEWRRSKDQELVELMKKTSPNSTEADLHLATTFFAGSIRSQAIGYPRILVSSAATALDLWDEPNSLRAALREDSWNANGLIRFHEQAFSNARAVVEACGLDPDVTTAAEMEEINPAMECVNCYDEYHGRQIMRWINTTIHSCSAPSWRCLNADDELRVQAQEKEAFPSTLFGHWTWQDDFCCKFCEDYRPTDYYQLKKHFETKHNIDKISPEMLKYSLAANIAYRYPRPLWLKPPVVEAEDGTAGESKEAEDTGTGGEQSDTE</sequence>
<dbReference type="InterPro" id="IPR001810">
    <property type="entry name" value="F-box_dom"/>
</dbReference>
<feature type="compositionally biased region" description="Acidic residues" evidence="1">
    <location>
        <begin position="23"/>
        <end position="43"/>
    </location>
</feature>
<keyword evidence="4" id="KW-1185">Reference proteome</keyword>
<dbReference type="AlphaFoldDB" id="A0AAD7KIZ7"/>
<gene>
    <name evidence="3" type="ORF">B0H16DRAFT_1876573</name>
</gene>
<dbReference type="Proteomes" id="UP001215598">
    <property type="component" value="Unassembled WGS sequence"/>
</dbReference>
<feature type="region of interest" description="Disordered" evidence="1">
    <location>
        <begin position="663"/>
        <end position="689"/>
    </location>
</feature>
<feature type="region of interest" description="Disordered" evidence="1">
    <location>
        <begin position="1"/>
        <end position="70"/>
    </location>
</feature>
<comment type="caution">
    <text evidence="3">The sequence shown here is derived from an EMBL/GenBank/DDBJ whole genome shotgun (WGS) entry which is preliminary data.</text>
</comment>
<proteinExistence type="predicted"/>
<reference evidence="3" key="1">
    <citation type="submission" date="2023-03" db="EMBL/GenBank/DDBJ databases">
        <title>Massive genome expansion in bonnet fungi (Mycena s.s.) driven by repeated elements and novel gene families across ecological guilds.</title>
        <authorList>
            <consortium name="Lawrence Berkeley National Laboratory"/>
            <person name="Harder C.B."/>
            <person name="Miyauchi S."/>
            <person name="Viragh M."/>
            <person name="Kuo A."/>
            <person name="Thoen E."/>
            <person name="Andreopoulos B."/>
            <person name="Lu D."/>
            <person name="Skrede I."/>
            <person name="Drula E."/>
            <person name="Henrissat B."/>
            <person name="Morin E."/>
            <person name="Kohler A."/>
            <person name="Barry K."/>
            <person name="LaButti K."/>
            <person name="Morin E."/>
            <person name="Salamov A."/>
            <person name="Lipzen A."/>
            <person name="Mereny Z."/>
            <person name="Hegedus B."/>
            <person name="Baldrian P."/>
            <person name="Stursova M."/>
            <person name="Weitz H."/>
            <person name="Taylor A."/>
            <person name="Grigoriev I.V."/>
            <person name="Nagy L.G."/>
            <person name="Martin F."/>
            <person name="Kauserud H."/>
        </authorList>
    </citation>
    <scope>NUCLEOTIDE SEQUENCE</scope>
    <source>
        <strain evidence="3">CBHHK182m</strain>
    </source>
</reference>
<dbReference type="InterPro" id="IPR036047">
    <property type="entry name" value="F-box-like_dom_sf"/>
</dbReference>
<feature type="domain" description="F-box" evidence="2">
    <location>
        <begin position="76"/>
        <end position="125"/>
    </location>
</feature>
<name>A0AAD7KIZ7_9AGAR</name>
<accession>A0AAD7KIZ7</accession>
<evidence type="ECO:0000256" key="1">
    <source>
        <dbReference type="SAM" id="MobiDB-lite"/>
    </source>
</evidence>
<protein>
    <recommendedName>
        <fullName evidence="2">F-box domain-containing protein</fullName>
    </recommendedName>
</protein>
<dbReference type="Pfam" id="PF00646">
    <property type="entry name" value="F-box"/>
    <property type="match status" value="1"/>
</dbReference>
<dbReference type="PROSITE" id="PS50181">
    <property type="entry name" value="FBOX"/>
    <property type="match status" value="1"/>
</dbReference>
<organism evidence="3 4">
    <name type="scientific">Mycena metata</name>
    <dbReference type="NCBI Taxonomy" id="1033252"/>
    <lineage>
        <taxon>Eukaryota</taxon>
        <taxon>Fungi</taxon>
        <taxon>Dikarya</taxon>
        <taxon>Basidiomycota</taxon>
        <taxon>Agaricomycotina</taxon>
        <taxon>Agaricomycetes</taxon>
        <taxon>Agaricomycetidae</taxon>
        <taxon>Agaricales</taxon>
        <taxon>Marasmiineae</taxon>
        <taxon>Mycenaceae</taxon>
        <taxon>Mycena</taxon>
    </lineage>
</organism>